<evidence type="ECO:0000313" key="2">
    <source>
        <dbReference type="EMBL" id="KAK4359347.1"/>
    </source>
</evidence>
<protein>
    <submittedName>
        <fullName evidence="2">Uncharacterized protein</fullName>
    </submittedName>
</protein>
<organism evidence="2 3">
    <name type="scientific">Anisodus tanguticus</name>
    <dbReference type="NCBI Taxonomy" id="243964"/>
    <lineage>
        <taxon>Eukaryota</taxon>
        <taxon>Viridiplantae</taxon>
        <taxon>Streptophyta</taxon>
        <taxon>Embryophyta</taxon>
        <taxon>Tracheophyta</taxon>
        <taxon>Spermatophyta</taxon>
        <taxon>Magnoliopsida</taxon>
        <taxon>eudicotyledons</taxon>
        <taxon>Gunneridae</taxon>
        <taxon>Pentapetalae</taxon>
        <taxon>asterids</taxon>
        <taxon>lamiids</taxon>
        <taxon>Solanales</taxon>
        <taxon>Solanaceae</taxon>
        <taxon>Solanoideae</taxon>
        <taxon>Hyoscyameae</taxon>
        <taxon>Anisodus</taxon>
    </lineage>
</organism>
<reference evidence="2" key="1">
    <citation type="submission" date="2023-12" db="EMBL/GenBank/DDBJ databases">
        <title>Genome assembly of Anisodus tanguticus.</title>
        <authorList>
            <person name="Wang Y.-J."/>
        </authorList>
    </citation>
    <scope>NUCLEOTIDE SEQUENCE</scope>
    <source>
        <strain evidence="2">KB-2021</strain>
        <tissue evidence="2">Leaf</tissue>
    </source>
</reference>
<dbReference type="Gene3D" id="1.20.1270.10">
    <property type="match status" value="1"/>
</dbReference>
<proteinExistence type="predicted"/>
<evidence type="ECO:0000313" key="3">
    <source>
        <dbReference type="Proteomes" id="UP001291623"/>
    </source>
</evidence>
<dbReference type="Proteomes" id="UP001291623">
    <property type="component" value="Unassembled WGS sequence"/>
</dbReference>
<accession>A0AAE1V8D3</accession>
<dbReference type="AlphaFoldDB" id="A0AAE1V8D3"/>
<dbReference type="InterPro" id="IPR029048">
    <property type="entry name" value="HSP70_C_sf"/>
</dbReference>
<keyword evidence="3" id="KW-1185">Reference proteome</keyword>
<dbReference type="EMBL" id="JAVYJV010000011">
    <property type="protein sequence ID" value="KAK4359347.1"/>
    <property type="molecule type" value="Genomic_DNA"/>
</dbReference>
<evidence type="ECO:0000256" key="1">
    <source>
        <dbReference type="SAM" id="MobiDB-lite"/>
    </source>
</evidence>
<feature type="region of interest" description="Disordered" evidence="1">
    <location>
        <begin position="1"/>
        <end position="84"/>
    </location>
</feature>
<comment type="caution">
    <text evidence="2">The sequence shown here is derived from an EMBL/GenBank/DDBJ whole genome shotgun (WGS) entry which is preliminary data.</text>
</comment>
<gene>
    <name evidence="2" type="ORF">RND71_021576</name>
</gene>
<name>A0AAE1V8D3_9SOLA</name>
<sequence>MVQEAEKDKYEDEEHKKKAEAKNALENYANNMRNTEGGPRCWFEAKSTRAPPPVRARESREGGPRCWFEAKSTRAPPPVRARESRLRPPIFNDLNTMVPHVGDFDSSHVHNLLSE</sequence>
<feature type="compositionally biased region" description="Basic and acidic residues" evidence="1">
    <location>
        <begin position="1"/>
        <end position="23"/>
    </location>
</feature>